<comment type="caution">
    <text evidence="1">The sequence shown here is derived from an EMBL/GenBank/DDBJ whole genome shotgun (WGS) entry which is preliminary data.</text>
</comment>
<protein>
    <submittedName>
        <fullName evidence="1">Uncharacterized protein</fullName>
    </submittedName>
</protein>
<dbReference type="EMBL" id="VSSQ01004068">
    <property type="protein sequence ID" value="MPM23598.1"/>
    <property type="molecule type" value="Genomic_DNA"/>
</dbReference>
<proteinExistence type="predicted"/>
<evidence type="ECO:0000313" key="1">
    <source>
        <dbReference type="EMBL" id="MPM23598.1"/>
    </source>
</evidence>
<reference evidence="1" key="1">
    <citation type="submission" date="2019-08" db="EMBL/GenBank/DDBJ databases">
        <authorList>
            <person name="Kucharzyk K."/>
            <person name="Murdoch R.W."/>
            <person name="Higgins S."/>
            <person name="Loffler F."/>
        </authorList>
    </citation>
    <scope>NUCLEOTIDE SEQUENCE</scope>
</reference>
<dbReference type="AlphaFoldDB" id="A0A644Y6N0"/>
<accession>A0A644Y6N0</accession>
<sequence>MAVLRSPFASYAHEGLTTVRPVACMYRLSRQFECSAPAPKEEPMALLTTSGSLNSGPCIYLHLPTQWNSSLNATSEKSAYINSTHGLSPVTAAPMALPIMAVSTIGVFFTLSDPNSSRIPFVIPKIFPICATSSPYKITLSSLRISSFIASPIACP</sequence>
<name>A0A644Y6N0_9ZZZZ</name>
<organism evidence="1">
    <name type="scientific">bioreactor metagenome</name>
    <dbReference type="NCBI Taxonomy" id="1076179"/>
    <lineage>
        <taxon>unclassified sequences</taxon>
        <taxon>metagenomes</taxon>
        <taxon>ecological metagenomes</taxon>
    </lineage>
</organism>
<gene>
    <name evidence="1" type="ORF">SDC9_70072</name>
</gene>